<dbReference type="Proteomes" id="UP000629619">
    <property type="component" value="Unassembled WGS sequence"/>
</dbReference>
<dbReference type="RefSeq" id="WP_203682340.1">
    <property type="nucleotide sequence ID" value="NZ_BOMW01000043.1"/>
</dbReference>
<comment type="caution">
    <text evidence="2">The sequence shown here is derived from an EMBL/GenBank/DDBJ whole genome shotgun (WGS) entry which is preliminary data.</text>
</comment>
<keyword evidence="3" id="KW-1185">Reference proteome</keyword>
<name>A0A919N9S2_9ACTN</name>
<sequence>MKLNLFHHVPEGLTRRARSLVVAHGVQADLPDLEQHRSAWLESGIPAAEIGRAVAFQRRWGGLVLPPSPQYDGGPRYFQADTPDSSPTDAADGSPIPGWWFEAGPQRTAVPYSFMMGPTDEFGIHDGRRWVPLHASIEGWIESLALAHHAATWAKQITKVTGEALDQLELHNFEPVAEVRGLADTWWRGTESLIAIYSGESRCLGAPVIRTGLIYSGLDEWGLRGGA</sequence>
<gene>
    <name evidence="2" type="ORF">Asi03nite_44540</name>
</gene>
<reference evidence="2" key="1">
    <citation type="submission" date="2021-01" db="EMBL/GenBank/DDBJ databases">
        <title>Whole genome shotgun sequence of Actinoplanes siamensis NBRC 109076.</title>
        <authorList>
            <person name="Komaki H."/>
            <person name="Tamura T."/>
        </authorList>
    </citation>
    <scope>NUCLEOTIDE SEQUENCE</scope>
    <source>
        <strain evidence="2">NBRC 109076</strain>
    </source>
</reference>
<accession>A0A919N9S2</accession>
<evidence type="ECO:0000256" key="1">
    <source>
        <dbReference type="SAM" id="MobiDB-lite"/>
    </source>
</evidence>
<evidence type="ECO:0000313" key="3">
    <source>
        <dbReference type="Proteomes" id="UP000629619"/>
    </source>
</evidence>
<organism evidence="2 3">
    <name type="scientific">Actinoplanes siamensis</name>
    <dbReference type="NCBI Taxonomy" id="1223317"/>
    <lineage>
        <taxon>Bacteria</taxon>
        <taxon>Bacillati</taxon>
        <taxon>Actinomycetota</taxon>
        <taxon>Actinomycetes</taxon>
        <taxon>Micromonosporales</taxon>
        <taxon>Micromonosporaceae</taxon>
        <taxon>Actinoplanes</taxon>
    </lineage>
</organism>
<proteinExistence type="predicted"/>
<dbReference type="EMBL" id="BOMW01000043">
    <property type="protein sequence ID" value="GIF06916.1"/>
    <property type="molecule type" value="Genomic_DNA"/>
</dbReference>
<protein>
    <submittedName>
        <fullName evidence="2">Uncharacterized protein</fullName>
    </submittedName>
</protein>
<feature type="region of interest" description="Disordered" evidence="1">
    <location>
        <begin position="74"/>
        <end position="95"/>
    </location>
</feature>
<evidence type="ECO:0000313" key="2">
    <source>
        <dbReference type="EMBL" id="GIF06916.1"/>
    </source>
</evidence>
<dbReference type="AlphaFoldDB" id="A0A919N9S2"/>